<feature type="transmembrane region" description="Helical" evidence="1">
    <location>
        <begin position="505"/>
        <end position="528"/>
    </location>
</feature>
<dbReference type="Pfam" id="PF13962">
    <property type="entry name" value="PGG"/>
    <property type="match status" value="1"/>
</dbReference>
<dbReference type="Pfam" id="PF12796">
    <property type="entry name" value="Ank_2"/>
    <property type="match status" value="1"/>
</dbReference>
<keyword evidence="4" id="KW-1185">Reference proteome</keyword>
<feature type="transmembrane region" description="Helical" evidence="1">
    <location>
        <begin position="534"/>
        <end position="555"/>
    </location>
</feature>
<comment type="caution">
    <text evidence="3">The sequence shown here is derived from an EMBL/GenBank/DDBJ whole genome shotgun (WGS) entry which is preliminary data.</text>
</comment>
<dbReference type="PANTHER" id="PTHR24177:SF292">
    <property type="entry name" value="ANKYRIN REPEAT FAMILY PROTEIN-RELATED"/>
    <property type="match status" value="1"/>
</dbReference>
<evidence type="ECO:0000259" key="2">
    <source>
        <dbReference type="Pfam" id="PF13962"/>
    </source>
</evidence>
<organism evidence="3 4">
    <name type="scientific">Camellia sinensis var. sinensis</name>
    <name type="common">China tea</name>
    <dbReference type="NCBI Taxonomy" id="542762"/>
    <lineage>
        <taxon>Eukaryota</taxon>
        <taxon>Viridiplantae</taxon>
        <taxon>Streptophyta</taxon>
        <taxon>Embryophyta</taxon>
        <taxon>Tracheophyta</taxon>
        <taxon>Spermatophyta</taxon>
        <taxon>Magnoliopsida</taxon>
        <taxon>eudicotyledons</taxon>
        <taxon>Gunneridae</taxon>
        <taxon>Pentapetalae</taxon>
        <taxon>asterids</taxon>
        <taxon>Ericales</taxon>
        <taxon>Theaceae</taxon>
        <taxon>Camellia</taxon>
    </lineage>
</organism>
<feature type="transmembrane region" description="Helical" evidence="1">
    <location>
        <begin position="423"/>
        <end position="443"/>
    </location>
</feature>
<dbReference type="STRING" id="542762.A0A4S4DWV5"/>
<protein>
    <recommendedName>
        <fullName evidence="2">PGG domain-containing protein</fullName>
    </recommendedName>
</protein>
<dbReference type="SMART" id="SM00248">
    <property type="entry name" value="ANK"/>
    <property type="match status" value="5"/>
</dbReference>
<dbReference type="SUPFAM" id="SSF48403">
    <property type="entry name" value="Ankyrin repeat"/>
    <property type="match status" value="1"/>
</dbReference>
<feature type="domain" description="PGG" evidence="2">
    <location>
        <begin position="417"/>
        <end position="528"/>
    </location>
</feature>
<keyword evidence="1" id="KW-0812">Transmembrane</keyword>
<gene>
    <name evidence="3" type="ORF">TEA_027670</name>
</gene>
<proteinExistence type="predicted"/>
<dbReference type="PANTHER" id="PTHR24177">
    <property type="entry name" value="CASKIN"/>
    <property type="match status" value="1"/>
</dbReference>
<dbReference type="GO" id="GO:0016020">
    <property type="term" value="C:membrane"/>
    <property type="evidence" value="ECO:0007669"/>
    <property type="project" value="TreeGrafter"/>
</dbReference>
<accession>A0A4S4DWV5</accession>
<reference evidence="3 4" key="1">
    <citation type="journal article" date="2018" name="Proc. Natl. Acad. Sci. U.S.A.">
        <title>Draft genome sequence of Camellia sinensis var. sinensis provides insights into the evolution of the tea genome and tea quality.</title>
        <authorList>
            <person name="Wei C."/>
            <person name="Yang H."/>
            <person name="Wang S."/>
            <person name="Zhao J."/>
            <person name="Liu C."/>
            <person name="Gao L."/>
            <person name="Xia E."/>
            <person name="Lu Y."/>
            <person name="Tai Y."/>
            <person name="She G."/>
            <person name="Sun J."/>
            <person name="Cao H."/>
            <person name="Tong W."/>
            <person name="Gao Q."/>
            <person name="Li Y."/>
            <person name="Deng W."/>
            <person name="Jiang X."/>
            <person name="Wang W."/>
            <person name="Chen Q."/>
            <person name="Zhang S."/>
            <person name="Li H."/>
            <person name="Wu J."/>
            <person name="Wang P."/>
            <person name="Li P."/>
            <person name="Shi C."/>
            <person name="Zheng F."/>
            <person name="Jian J."/>
            <person name="Huang B."/>
            <person name="Shan D."/>
            <person name="Shi M."/>
            <person name="Fang C."/>
            <person name="Yue Y."/>
            <person name="Li F."/>
            <person name="Li D."/>
            <person name="Wei S."/>
            <person name="Han B."/>
            <person name="Jiang C."/>
            <person name="Yin Y."/>
            <person name="Xia T."/>
            <person name="Zhang Z."/>
            <person name="Bennetzen J.L."/>
            <person name="Zhao S."/>
            <person name="Wan X."/>
        </authorList>
    </citation>
    <scope>NUCLEOTIDE SEQUENCE [LARGE SCALE GENOMIC DNA]</scope>
    <source>
        <strain evidence="4">cv. Shuchazao</strain>
        <tissue evidence="3">Leaf</tissue>
    </source>
</reference>
<evidence type="ECO:0000256" key="1">
    <source>
        <dbReference type="SAM" id="Phobius"/>
    </source>
</evidence>
<feature type="transmembrane region" description="Helical" evidence="1">
    <location>
        <begin position="463"/>
        <end position="484"/>
    </location>
</feature>
<keyword evidence="1" id="KW-0472">Membrane</keyword>
<dbReference type="Proteomes" id="UP000306102">
    <property type="component" value="Unassembled WGS sequence"/>
</dbReference>
<dbReference type="InterPro" id="IPR002110">
    <property type="entry name" value="Ankyrin_rpt"/>
</dbReference>
<dbReference type="InterPro" id="IPR026961">
    <property type="entry name" value="PGG_dom"/>
</dbReference>
<keyword evidence="1" id="KW-1133">Transmembrane helix</keyword>
<dbReference type="EMBL" id="SDRB02009741">
    <property type="protein sequence ID" value="THG07832.1"/>
    <property type="molecule type" value="Genomic_DNA"/>
</dbReference>
<dbReference type="Gene3D" id="1.25.40.20">
    <property type="entry name" value="Ankyrin repeat-containing domain"/>
    <property type="match status" value="2"/>
</dbReference>
<evidence type="ECO:0000313" key="4">
    <source>
        <dbReference type="Proteomes" id="UP000306102"/>
    </source>
</evidence>
<sequence length="589" mass="66307">MTDGEAEIALTGEETNPTVTEDATLSLYLRSPYTIEAIEKYYNQCLPIYNAALEGDWEAANSIIKQHPTVVRARITEGWETVLHIATTGKHIRFVKELVAKMTRSDLEMTNRRGNTALCFAAVDGTVAIAKVMVDKNDKLPEICGGNGVKPLYMAALSGKRDMVKFLYERTKVADWKECEKVKLLTTCVSTYLLDTALTLIEEYPRLTVAKDNNEETALHVLARKASIFAARNQPGIWSRFIKCENSMQTLALKLTNSLIKNIFDLHDLDITNIIKEAPKLLFAAAYSGNTEFLIRLLRGFPDLIWQSDQKNQTIFHVAVLNRDERIFNLLHEIGSAGKVIATQRDRNGNNMLHLAANFAPPCNISGAALQMQHEILWFKEVEKNVQPLYREMKNSDGKTPQDLFTENHKELMKEAKKWVKDIANSSIIFATLIATVIFTAAFTVPGGTNDKSDTPIFLNKRLFGVLSISGVALSFSTISTLMFSSILSSRYTERDFLRSLPLKLVLGMMTLFISMATMMVAFCTTFFSSDQHGLVWINVVFTLIVPVLVVYVLLKCPLLLDIIRSTHRTRTLFWPCKRLFDSHATCHV</sequence>
<name>A0A4S4DWV5_CAMSN</name>
<dbReference type="AlphaFoldDB" id="A0A4S4DWV5"/>
<dbReference type="InterPro" id="IPR036770">
    <property type="entry name" value="Ankyrin_rpt-contain_sf"/>
</dbReference>
<evidence type="ECO:0000313" key="3">
    <source>
        <dbReference type="EMBL" id="THG07832.1"/>
    </source>
</evidence>